<keyword evidence="1" id="KW-0812">Transmembrane</keyword>
<dbReference type="STRING" id="399736.SAMN04489720_1594"/>
<dbReference type="AlphaFoldDB" id="A0A1G8DC14"/>
<accession>A0A1G8DC14</accession>
<dbReference type="OrthoDB" id="5118690at2"/>
<dbReference type="Proteomes" id="UP000198822">
    <property type="component" value="Chromosome I"/>
</dbReference>
<keyword evidence="1" id="KW-1133">Transmembrane helix</keyword>
<protein>
    <submittedName>
        <fullName evidence="2">Uncharacterized protein</fullName>
    </submittedName>
</protein>
<reference evidence="3" key="1">
    <citation type="submission" date="2016-10" db="EMBL/GenBank/DDBJ databases">
        <authorList>
            <person name="Varghese N."/>
            <person name="Submissions S."/>
        </authorList>
    </citation>
    <scope>NUCLEOTIDE SEQUENCE [LARGE SCALE GENOMIC DNA]</scope>
    <source>
        <strain evidence="3">DSM 22002</strain>
    </source>
</reference>
<evidence type="ECO:0000256" key="1">
    <source>
        <dbReference type="SAM" id="Phobius"/>
    </source>
</evidence>
<evidence type="ECO:0000313" key="3">
    <source>
        <dbReference type="Proteomes" id="UP000198822"/>
    </source>
</evidence>
<organism evidence="2 3">
    <name type="scientific">Agrococcus jejuensis</name>
    <dbReference type="NCBI Taxonomy" id="399736"/>
    <lineage>
        <taxon>Bacteria</taxon>
        <taxon>Bacillati</taxon>
        <taxon>Actinomycetota</taxon>
        <taxon>Actinomycetes</taxon>
        <taxon>Micrococcales</taxon>
        <taxon>Microbacteriaceae</taxon>
        <taxon>Agrococcus</taxon>
    </lineage>
</organism>
<feature type="transmembrane region" description="Helical" evidence="1">
    <location>
        <begin position="6"/>
        <end position="30"/>
    </location>
</feature>
<dbReference type="EMBL" id="LT629695">
    <property type="protein sequence ID" value="SDH55272.1"/>
    <property type="molecule type" value="Genomic_DNA"/>
</dbReference>
<proteinExistence type="predicted"/>
<gene>
    <name evidence="2" type="ORF">SAMN04489720_1594</name>
</gene>
<evidence type="ECO:0000313" key="2">
    <source>
        <dbReference type="EMBL" id="SDH55272.1"/>
    </source>
</evidence>
<dbReference type="RefSeq" id="WP_092503990.1">
    <property type="nucleotide sequence ID" value="NZ_LT629695.1"/>
</dbReference>
<sequence length="127" mass="13341">MPHPLARFVAPVIVGVAAGIGAVVAQAVLVRRAPAQPSLGAPERPLPFQGWWSSDASSPMAYAHPAVLFVDGATRTVVDSWDRRTRTRVPNPRVVGSEPLVIDAISVLDASTGDVLQTLPVEGMARG</sequence>
<keyword evidence="1" id="KW-0472">Membrane</keyword>
<name>A0A1G8DC14_9MICO</name>
<keyword evidence="3" id="KW-1185">Reference proteome</keyword>